<dbReference type="PANTHER" id="PTHR22989">
    <property type="entry name" value="UNCHARACTERIZED DUF13 C.ELEGANS"/>
    <property type="match status" value="1"/>
</dbReference>
<proteinExistence type="predicted"/>
<organism evidence="1 2">
    <name type="scientific">Cylicostephanus goldi</name>
    <name type="common">Nematode worm</name>
    <dbReference type="NCBI Taxonomy" id="71465"/>
    <lineage>
        <taxon>Eukaryota</taxon>
        <taxon>Metazoa</taxon>
        <taxon>Ecdysozoa</taxon>
        <taxon>Nematoda</taxon>
        <taxon>Chromadorea</taxon>
        <taxon>Rhabditida</taxon>
        <taxon>Rhabditina</taxon>
        <taxon>Rhabditomorpha</taxon>
        <taxon>Strongyloidea</taxon>
        <taxon>Strongylidae</taxon>
        <taxon>Cylicostephanus</taxon>
    </lineage>
</organism>
<protein>
    <submittedName>
        <fullName evidence="1">Uncharacterized protein</fullName>
    </submittedName>
</protein>
<dbReference type="PANTHER" id="PTHR22989:SF3">
    <property type="entry name" value="METHYLTRANSFERASE FKBM DOMAIN-CONTAINING PROTEIN"/>
    <property type="match status" value="1"/>
</dbReference>
<dbReference type="AlphaFoldDB" id="A0A3P6TEM9"/>
<dbReference type="EMBL" id="UYRV01018800">
    <property type="protein sequence ID" value="VDK65144.1"/>
    <property type="molecule type" value="Genomic_DNA"/>
</dbReference>
<name>A0A3P6TEM9_CYLGO</name>
<evidence type="ECO:0000313" key="1">
    <source>
        <dbReference type="EMBL" id="VDK65144.1"/>
    </source>
</evidence>
<accession>A0A3P6TEM9</accession>
<dbReference type="Proteomes" id="UP000271889">
    <property type="component" value="Unassembled WGS sequence"/>
</dbReference>
<dbReference type="OrthoDB" id="5872171at2759"/>
<keyword evidence="2" id="KW-1185">Reference proteome</keyword>
<evidence type="ECO:0000313" key="2">
    <source>
        <dbReference type="Proteomes" id="UP000271889"/>
    </source>
</evidence>
<sequence>MMGVGKEFDQNGLTVCQINAEIHHIGVDFKERFAPLMRKLLSDRRYAILAVKFVGHHRTFLLNFENKKCVEKYLARFF</sequence>
<gene>
    <name evidence="1" type="ORF">CGOC_LOCUS5985</name>
</gene>
<reference evidence="1 2" key="1">
    <citation type="submission" date="2018-11" db="EMBL/GenBank/DDBJ databases">
        <authorList>
            <consortium name="Pathogen Informatics"/>
        </authorList>
    </citation>
    <scope>NUCLEOTIDE SEQUENCE [LARGE SCALE GENOMIC DNA]</scope>
</reference>